<comment type="caution">
    <text evidence="9">The sequence shown here is derived from an EMBL/GenBank/DDBJ whole genome shotgun (WGS) entry which is preliminary data.</text>
</comment>
<dbReference type="FunFam" id="3.20.20.190:FF:000009">
    <property type="entry name" value="Glycerophosphodiester phosphodiesterase, periplasmic"/>
    <property type="match status" value="1"/>
</dbReference>
<keyword evidence="10" id="KW-1185">Reference proteome</keyword>
<dbReference type="PANTHER" id="PTHR43620">
    <property type="entry name" value="GLYCEROPHOSPHORYL DIESTER PHOSPHODIESTERASE"/>
    <property type="match status" value="1"/>
</dbReference>
<feature type="domain" description="GP-PDE" evidence="8">
    <location>
        <begin position="22"/>
        <end position="327"/>
    </location>
</feature>
<dbReference type="GO" id="GO:0006071">
    <property type="term" value="P:glycerol metabolic process"/>
    <property type="evidence" value="ECO:0007669"/>
    <property type="project" value="UniProtKB-KW"/>
</dbReference>
<evidence type="ECO:0000256" key="7">
    <source>
        <dbReference type="SAM" id="SignalP"/>
    </source>
</evidence>
<dbReference type="PANTHER" id="PTHR43620:SF7">
    <property type="entry name" value="GLYCEROPHOSPHODIESTER PHOSPHODIESTERASE GDPD5-RELATED"/>
    <property type="match status" value="1"/>
</dbReference>
<comment type="catalytic activity">
    <reaction evidence="6">
        <text>a sn-glycero-3-phosphodiester + H2O = an alcohol + sn-glycerol 3-phosphate + H(+)</text>
        <dbReference type="Rhea" id="RHEA:12969"/>
        <dbReference type="ChEBI" id="CHEBI:15377"/>
        <dbReference type="ChEBI" id="CHEBI:15378"/>
        <dbReference type="ChEBI" id="CHEBI:30879"/>
        <dbReference type="ChEBI" id="CHEBI:57597"/>
        <dbReference type="ChEBI" id="CHEBI:83408"/>
        <dbReference type="EC" id="3.1.4.46"/>
    </reaction>
</comment>
<evidence type="ECO:0000256" key="3">
    <source>
        <dbReference type="ARBA" id="ARBA00022729"/>
    </source>
</evidence>
<dbReference type="Gene3D" id="3.20.20.190">
    <property type="entry name" value="Phosphatidylinositol (PI) phosphodiesterase"/>
    <property type="match status" value="1"/>
</dbReference>
<evidence type="ECO:0000256" key="6">
    <source>
        <dbReference type="ARBA" id="ARBA00047512"/>
    </source>
</evidence>
<dbReference type="PROSITE" id="PS51704">
    <property type="entry name" value="GP_PDE"/>
    <property type="match status" value="1"/>
</dbReference>
<dbReference type="GO" id="GO:0008889">
    <property type="term" value="F:glycerophosphodiester phosphodiesterase activity"/>
    <property type="evidence" value="ECO:0007669"/>
    <property type="project" value="UniProtKB-EC"/>
</dbReference>
<evidence type="ECO:0000256" key="1">
    <source>
        <dbReference type="ARBA" id="ARBA00007277"/>
    </source>
</evidence>
<comment type="similarity">
    <text evidence="1">Belongs to the glycerophosphoryl diester phosphodiesterase family.</text>
</comment>
<feature type="chain" id="PRO_5023094869" description="glycerophosphodiester phosphodiesterase" evidence="7">
    <location>
        <begin position="21"/>
        <end position="332"/>
    </location>
</feature>
<keyword evidence="5 9" id="KW-0378">Hydrolase</keyword>
<accession>A0A5B0WUY7</accession>
<evidence type="ECO:0000259" key="8">
    <source>
        <dbReference type="PROSITE" id="PS51704"/>
    </source>
</evidence>
<protein>
    <recommendedName>
        <fullName evidence="2">glycerophosphodiester phosphodiesterase</fullName>
        <ecNumber evidence="2">3.1.4.46</ecNumber>
    </recommendedName>
</protein>
<dbReference type="EC" id="3.1.4.46" evidence="2"/>
<dbReference type="SUPFAM" id="SSF51695">
    <property type="entry name" value="PLC-like phosphodiesterases"/>
    <property type="match status" value="1"/>
</dbReference>
<dbReference type="RefSeq" id="WP_149612309.1">
    <property type="nucleotide sequence ID" value="NZ_VTUX01000007.1"/>
</dbReference>
<organism evidence="9 10">
    <name type="scientific">Pseudohalioglobus sediminis</name>
    <dbReference type="NCBI Taxonomy" id="2606449"/>
    <lineage>
        <taxon>Bacteria</taxon>
        <taxon>Pseudomonadati</taxon>
        <taxon>Pseudomonadota</taxon>
        <taxon>Gammaproteobacteria</taxon>
        <taxon>Cellvibrionales</taxon>
        <taxon>Halieaceae</taxon>
        <taxon>Pseudohalioglobus</taxon>
    </lineage>
</organism>
<dbReference type="Pfam" id="PF03009">
    <property type="entry name" value="GDPD"/>
    <property type="match status" value="1"/>
</dbReference>
<dbReference type="InterPro" id="IPR017946">
    <property type="entry name" value="PLC-like_Pdiesterase_TIM-brl"/>
</dbReference>
<dbReference type="Proteomes" id="UP000323708">
    <property type="component" value="Unassembled WGS sequence"/>
</dbReference>
<gene>
    <name evidence="9" type="primary">glpQ</name>
    <name evidence="9" type="ORF">F0M18_15230</name>
</gene>
<evidence type="ECO:0000256" key="5">
    <source>
        <dbReference type="ARBA" id="ARBA00022801"/>
    </source>
</evidence>
<feature type="signal peptide" evidence="7">
    <location>
        <begin position="1"/>
        <end position="20"/>
    </location>
</feature>
<keyword evidence="4" id="KW-0319">Glycerol metabolism</keyword>
<proteinExistence type="inferred from homology"/>
<dbReference type="GO" id="GO:0006629">
    <property type="term" value="P:lipid metabolic process"/>
    <property type="evidence" value="ECO:0007669"/>
    <property type="project" value="InterPro"/>
</dbReference>
<name>A0A5B0WUY7_9GAMM</name>
<dbReference type="GO" id="GO:0042597">
    <property type="term" value="C:periplasmic space"/>
    <property type="evidence" value="ECO:0007669"/>
    <property type="project" value="TreeGrafter"/>
</dbReference>
<dbReference type="NCBIfam" id="NF008354">
    <property type="entry name" value="PRK11143.1"/>
    <property type="match status" value="1"/>
</dbReference>
<evidence type="ECO:0000313" key="9">
    <source>
        <dbReference type="EMBL" id="KAA1189699.1"/>
    </source>
</evidence>
<evidence type="ECO:0000256" key="4">
    <source>
        <dbReference type="ARBA" id="ARBA00022798"/>
    </source>
</evidence>
<evidence type="ECO:0000256" key="2">
    <source>
        <dbReference type="ARBA" id="ARBA00012247"/>
    </source>
</evidence>
<sequence>MRCCNALAALLIMLATPTLADPIVIAHRGASGYLPEHTLEAKTLAHAMGADYIEQDVVLTRDGEPLVLHDIYLQNTTDVEQRFPGRGRDDGNYYALDFTLAELRQLRAHERSYRDSDGTERAHYPQRFPLHQGHFRLATLREEIDLLSGLDRSRGTTTGLYIELKAPNWHREQGHDLAAAVLRVLEQTGYLQRPGQVFLQCFDAATLLELKAKTTLPLIQLIGENDWQEDGGMDYDAMRTESGIQRVAAYASGIGPWIPHVLDAQLRPTALTGLAHKYGLLVHPYTLRADELPPAANSVDTLHEALFNAAGVDGLFTDFPDLTRNFLNRGKH</sequence>
<reference evidence="9 10" key="1">
    <citation type="submission" date="2019-09" db="EMBL/GenBank/DDBJ databases">
        <authorList>
            <person name="Chen X.-Y."/>
        </authorList>
    </citation>
    <scope>NUCLEOTIDE SEQUENCE [LARGE SCALE GENOMIC DNA]</scope>
    <source>
        <strain evidence="9 10">NY5</strain>
    </source>
</reference>
<dbReference type="InterPro" id="IPR030395">
    <property type="entry name" value="GP_PDE_dom"/>
</dbReference>
<evidence type="ECO:0000313" key="10">
    <source>
        <dbReference type="Proteomes" id="UP000323708"/>
    </source>
</evidence>
<dbReference type="EMBL" id="VTUX01000007">
    <property type="protein sequence ID" value="KAA1189699.1"/>
    <property type="molecule type" value="Genomic_DNA"/>
</dbReference>
<dbReference type="AlphaFoldDB" id="A0A5B0WUY7"/>
<keyword evidence="3 7" id="KW-0732">Signal</keyword>